<dbReference type="Proteomes" id="UP000009026">
    <property type="component" value="Chromosome"/>
</dbReference>
<evidence type="ECO:0000313" key="2">
    <source>
        <dbReference type="Proteomes" id="UP000009026"/>
    </source>
</evidence>
<gene>
    <name evidence="1" type="ORF">A176_005877</name>
</gene>
<dbReference type="RefSeq" id="WP_002635140.1">
    <property type="nucleotide sequence ID" value="NZ_CP012109.1"/>
</dbReference>
<accession>A0A0H4X5U9</accession>
<keyword evidence="2" id="KW-1185">Reference proteome</keyword>
<reference evidence="1 2" key="1">
    <citation type="journal article" date="2016" name="PLoS ONE">
        <title>Complete Genome Sequence and Comparative Genomics of a Novel Myxobacterium Myxococcus hansupus.</title>
        <authorList>
            <person name="Sharma G."/>
            <person name="Narwani T."/>
            <person name="Subramanian S."/>
        </authorList>
    </citation>
    <scope>NUCLEOTIDE SEQUENCE [LARGE SCALE GENOMIC DNA]</scope>
    <source>
        <strain evidence="2">mixupus</strain>
    </source>
</reference>
<dbReference type="PIRSF" id="PIRSF037225">
    <property type="entry name" value="UCP037225"/>
    <property type="match status" value="1"/>
</dbReference>
<dbReference type="STRING" id="1297742.A176_005877"/>
<dbReference type="PATRIC" id="fig|1297742.4.peg.5972"/>
<protein>
    <submittedName>
        <fullName evidence="1">Glutamate synthase [NADPH] large chain</fullName>
    </submittedName>
</protein>
<proteinExistence type="predicted"/>
<dbReference type="EMBL" id="CP012109">
    <property type="protein sequence ID" value="AKQ68965.1"/>
    <property type="molecule type" value="Genomic_DNA"/>
</dbReference>
<dbReference type="InterPro" id="IPR017143">
    <property type="entry name" value="UCP037225"/>
</dbReference>
<name>A0A0H4X5U9_9BACT</name>
<organism evidence="1 2">
    <name type="scientific">Pseudomyxococcus hansupus</name>
    <dbReference type="NCBI Taxonomy" id="1297742"/>
    <lineage>
        <taxon>Bacteria</taxon>
        <taxon>Pseudomonadati</taxon>
        <taxon>Myxococcota</taxon>
        <taxon>Myxococcia</taxon>
        <taxon>Myxococcales</taxon>
        <taxon>Cystobacterineae</taxon>
        <taxon>Myxococcaceae</taxon>
        <taxon>Pseudomyxococcus</taxon>
    </lineage>
</organism>
<dbReference type="OrthoDB" id="9814566at2"/>
<dbReference type="InterPro" id="IPR025990">
    <property type="entry name" value="zinc_ribbon_bacterial"/>
</dbReference>
<dbReference type="AlphaFoldDB" id="A0A0H4X5U9"/>
<evidence type="ECO:0000313" key="1">
    <source>
        <dbReference type="EMBL" id="AKQ68965.1"/>
    </source>
</evidence>
<sequence length="64" mass="7015">MQPFAESATQQCPYCGEAVEVAVDPIGVASESYIEDCPVCCRPWTVQVSRDEEGYAVQLGRDDD</sequence>
<dbReference type="Pfam" id="PF14255">
    <property type="entry name" value="Zn_ribbon_21"/>
    <property type="match status" value="1"/>
</dbReference>
<dbReference type="KEGG" id="mym:A176_005877"/>